<proteinExistence type="predicted"/>
<dbReference type="InterPro" id="IPR021732">
    <property type="entry name" value="DUF3301"/>
</dbReference>
<dbReference type="RefSeq" id="WP_101193899.1">
    <property type="nucleotide sequence ID" value="NZ_JAYRKZ010000007.1"/>
</dbReference>
<sequence>MLSLADIFVLLLLSSLAAWWWRGRGIGECALHYARQHCQRLDIELLDGNVALQGLSWQRDSQGRWRLARRYAFEFTVTGEQRLHGRLTLYGRQLARIELDAHPFNPASEAGGKVIQMDDWRRSHPRIDQRKAD</sequence>
<evidence type="ECO:0000313" key="2">
    <source>
        <dbReference type="Proteomes" id="UP000242861"/>
    </source>
</evidence>
<organism evidence="1 2">
    <name type="scientific">Pseudomonas fluvialis</name>
    <dbReference type="NCBI Taxonomy" id="1793966"/>
    <lineage>
        <taxon>Bacteria</taxon>
        <taxon>Pseudomonadati</taxon>
        <taxon>Pseudomonadota</taxon>
        <taxon>Gammaproteobacteria</taxon>
        <taxon>Pseudomonadales</taxon>
        <taxon>Pseudomonadaceae</taxon>
        <taxon>Pseudomonas</taxon>
    </lineage>
</organism>
<protein>
    <submittedName>
        <fullName evidence="1">DUF3301 domain-containing protein</fullName>
    </submittedName>
</protein>
<evidence type="ECO:0000313" key="1">
    <source>
        <dbReference type="EMBL" id="PKF70584.1"/>
    </source>
</evidence>
<dbReference type="Proteomes" id="UP000242861">
    <property type="component" value="Unassembled WGS sequence"/>
</dbReference>
<accession>A0A2I0CN57</accession>
<dbReference type="AlphaFoldDB" id="A0A2I0CN57"/>
<comment type="caution">
    <text evidence="1">The sequence shown here is derived from an EMBL/GenBank/DDBJ whole genome shotgun (WGS) entry which is preliminary data.</text>
</comment>
<dbReference type="EMBL" id="PIYS01000023">
    <property type="protein sequence ID" value="PKF70584.1"/>
    <property type="molecule type" value="Genomic_DNA"/>
</dbReference>
<name>A0A2I0CN57_9PSED</name>
<gene>
    <name evidence="1" type="ORF">CW360_12295</name>
</gene>
<reference evidence="2" key="1">
    <citation type="submission" date="2017-12" db="EMBL/GenBank/DDBJ databases">
        <authorList>
            <person name="Yu X.-Y."/>
        </authorList>
    </citation>
    <scope>NUCLEOTIDE SEQUENCE [LARGE SCALE GENOMIC DNA]</scope>
    <source>
        <strain evidence="2">ZYSR67-Z</strain>
    </source>
</reference>
<dbReference type="Pfam" id="PF11743">
    <property type="entry name" value="DUF3301"/>
    <property type="match status" value="1"/>
</dbReference>